<gene>
    <name evidence="1" type="ORF">ILEXP_LOCUS21126</name>
</gene>
<dbReference type="Proteomes" id="UP001642360">
    <property type="component" value="Unassembled WGS sequence"/>
</dbReference>
<dbReference type="EMBL" id="CAUOFW020002303">
    <property type="protein sequence ID" value="CAK9152898.1"/>
    <property type="molecule type" value="Genomic_DNA"/>
</dbReference>
<organism evidence="1 2">
    <name type="scientific">Ilex paraguariensis</name>
    <name type="common">yerba mate</name>
    <dbReference type="NCBI Taxonomy" id="185542"/>
    <lineage>
        <taxon>Eukaryota</taxon>
        <taxon>Viridiplantae</taxon>
        <taxon>Streptophyta</taxon>
        <taxon>Embryophyta</taxon>
        <taxon>Tracheophyta</taxon>
        <taxon>Spermatophyta</taxon>
        <taxon>Magnoliopsida</taxon>
        <taxon>eudicotyledons</taxon>
        <taxon>Gunneridae</taxon>
        <taxon>Pentapetalae</taxon>
        <taxon>asterids</taxon>
        <taxon>campanulids</taxon>
        <taxon>Aquifoliales</taxon>
        <taxon>Aquifoliaceae</taxon>
        <taxon>Ilex</taxon>
    </lineage>
</organism>
<dbReference type="AlphaFoldDB" id="A0ABC8S6R4"/>
<reference evidence="1 2" key="1">
    <citation type="submission" date="2024-02" db="EMBL/GenBank/DDBJ databases">
        <authorList>
            <person name="Vignale AGUSTIN F."/>
            <person name="Sosa J E."/>
            <person name="Modenutti C."/>
        </authorList>
    </citation>
    <scope>NUCLEOTIDE SEQUENCE [LARGE SCALE GENOMIC DNA]</scope>
</reference>
<sequence length="102" mass="11494">MPKLTSSSQVFDHVMSVVYILVGTSITIIDFPSGFSHPCHVIEHYRRLGYKHSINCEAKNLTMSGTYGLINVNKKKHFFYGVLLSTRTSKLTENGLVFLSIQ</sequence>
<proteinExistence type="predicted"/>
<name>A0ABC8S6R4_9AQUA</name>
<comment type="caution">
    <text evidence="1">The sequence shown here is derived from an EMBL/GenBank/DDBJ whole genome shotgun (WGS) entry which is preliminary data.</text>
</comment>
<evidence type="ECO:0000313" key="2">
    <source>
        <dbReference type="Proteomes" id="UP001642360"/>
    </source>
</evidence>
<protein>
    <submittedName>
        <fullName evidence="1">Uncharacterized protein</fullName>
    </submittedName>
</protein>
<keyword evidence="2" id="KW-1185">Reference proteome</keyword>
<accession>A0ABC8S6R4</accession>
<evidence type="ECO:0000313" key="1">
    <source>
        <dbReference type="EMBL" id="CAK9152898.1"/>
    </source>
</evidence>